<dbReference type="AlphaFoldDB" id="A0A5C5YT34"/>
<comment type="caution">
    <text evidence="4">The sequence shown here is derived from an EMBL/GenBank/DDBJ whole genome shotgun (WGS) entry which is preliminary data.</text>
</comment>
<reference evidence="4 5" key="1">
    <citation type="submission" date="2019-02" db="EMBL/GenBank/DDBJ databases">
        <title>Deep-cultivation of Planctomycetes and their phenomic and genomic characterization uncovers novel biology.</title>
        <authorList>
            <person name="Wiegand S."/>
            <person name="Jogler M."/>
            <person name="Boedeker C."/>
            <person name="Pinto D."/>
            <person name="Vollmers J."/>
            <person name="Rivas-Marin E."/>
            <person name="Kohn T."/>
            <person name="Peeters S.H."/>
            <person name="Heuer A."/>
            <person name="Rast P."/>
            <person name="Oberbeckmann S."/>
            <person name="Bunk B."/>
            <person name="Jeske O."/>
            <person name="Meyerdierks A."/>
            <person name="Storesund J.E."/>
            <person name="Kallscheuer N."/>
            <person name="Luecker S."/>
            <person name="Lage O.M."/>
            <person name="Pohl T."/>
            <person name="Merkel B.J."/>
            <person name="Hornburger P."/>
            <person name="Mueller R.-W."/>
            <person name="Bruemmer F."/>
            <person name="Labrenz M."/>
            <person name="Spormann A.M."/>
            <person name="Op Den Camp H."/>
            <person name="Overmann J."/>
            <person name="Amann R."/>
            <person name="Jetten M.S.M."/>
            <person name="Mascher T."/>
            <person name="Medema M.H."/>
            <person name="Devos D.P."/>
            <person name="Kaster A.-K."/>
            <person name="Ovreas L."/>
            <person name="Rohde M."/>
            <person name="Galperin M.Y."/>
            <person name="Jogler C."/>
        </authorList>
    </citation>
    <scope>NUCLEOTIDE SEQUENCE [LARGE SCALE GENOMIC DNA]</scope>
    <source>
        <strain evidence="4 5">Pla123a</strain>
    </source>
</reference>
<evidence type="ECO:0000256" key="2">
    <source>
        <dbReference type="SAM" id="Phobius"/>
    </source>
</evidence>
<dbReference type="PANTHER" id="PTHR34978">
    <property type="entry name" value="POSSIBLE SENSOR-TRANSDUCER PROTEIN BLAR"/>
    <property type="match status" value="1"/>
</dbReference>
<gene>
    <name evidence="4" type="primary">blaR1_5</name>
    <name evidence="4" type="ORF">Pla123a_16130</name>
</gene>
<dbReference type="SUPFAM" id="SSF48371">
    <property type="entry name" value="ARM repeat"/>
    <property type="match status" value="1"/>
</dbReference>
<dbReference type="InterPro" id="IPR011989">
    <property type="entry name" value="ARM-like"/>
</dbReference>
<proteinExistence type="predicted"/>
<dbReference type="InterPro" id="IPR052173">
    <property type="entry name" value="Beta-lactam_resp_regulator"/>
</dbReference>
<feature type="domain" description="Peptidase M56" evidence="3">
    <location>
        <begin position="117"/>
        <end position="347"/>
    </location>
</feature>
<evidence type="ECO:0000313" key="4">
    <source>
        <dbReference type="EMBL" id="TWT77817.1"/>
    </source>
</evidence>
<feature type="transmembrane region" description="Helical" evidence="2">
    <location>
        <begin position="41"/>
        <end position="66"/>
    </location>
</feature>
<keyword evidence="2" id="KW-1133">Transmembrane helix</keyword>
<evidence type="ECO:0000256" key="1">
    <source>
        <dbReference type="SAM" id="MobiDB-lite"/>
    </source>
</evidence>
<feature type="region of interest" description="Disordered" evidence="1">
    <location>
        <begin position="601"/>
        <end position="643"/>
    </location>
</feature>
<dbReference type="Pfam" id="PF05569">
    <property type="entry name" value="Peptidase_M56"/>
    <property type="match status" value="1"/>
</dbReference>
<dbReference type="Gene3D" id="1.25.10.10">
    <property type="entry name" value="Leucine-rich Repeat Variant"/>
    <property type="match status" value="1"/>
</dbReference>
<dbReference type="OrthoDB" id="291597at2"/>
<keyword evidence="5" id="KW-1185">Reference proteome</keyword>
<dbReference type="Proteomes" id="UP000318478">
    <property type="component" value="Unassembled WGS sequence"/>
</dbReference>
<keyword evidence="2" id="KW-0472">Membrane</keyword>
<feature type="region of interest" description="Disordered" evidence="1">
    <location>
        <begin position="388"/>
        <end position="428"/>
    </location>
</feature>
<evidence type="ECO:0000259" key="3">
    <source>
        <dbReference type="Pfam" id="PF05569"/>
    </source>
</evidence>
<evidence type="ECO:0000313" key="5">
    <source>
        <dbReference type="Proteomes" id="UP000318478"/>
    </source>
</evidence>
<sequence>MNSGALWLIAGWTMLHFLWVGSTIALITLVARFTLRTAAPLARYTVTLMGFGALAIAPALIAGYLWQQEPIAIPGSPLAGAPAATFEFAALATEASESTIDLAETPLAFDPQAAEFQPSTATTAAEPATLPATAAEPTALNNVALDEKLVAVFDQAAEWLPLLWLIGAPLTFLLLATGLIGVERLRKDCQPVTSGPLHEALVAAAERLRIRGRAALALSERVAQPMLIGVLRPVVLLPAIAASGYSPEQLEMVLLHELAHVRRRDNLVNLLQRAIESLLFFHPAVWLVSRQLRADREQCCDALVVRLTDDPQSYAELLVAVAEQTSSGPLPLAASAMASHPLARRVRRILQLEDEPMLVSKKFLLAVVAVGLGLTGACGYSFSQGPEAVSEAANEPEASPDETQSAEPQEVEAETPDEEPAPGNPHSLSLEDQRVADLAFKMFDIEVASLDDAQAPAVKEKGFGGGLVVTKGTFGNRGGGRGGVPPVFAPSDILVGLHVWPIEGWDQLAEVLRRDDLGEFNPLKVYVLRWSPVTPSNDGFGRGGGNGGEMGGGYGGEFGGGGYGEMGGQAHEPEMTYKLVTGRITFKADAWEAEQERLGKTVKYKLPPTPAKKPGPPSLPPPGFGPPPAATAPSTDETYFKAPPLVLPGDRVERSAAQLPEPGSTPPPLAKLTYNGRSFEEWNTQWRTELSTKERTTAIQALTAFGRAGYEIEAANAILDVAAVYDFSERRLGSIQGAIADALLSTSQPPSPNAAPLEAWFPLLMDRYETDPERYASLVQEMVQRISRSLTPVEVDKSTYETICGLLDDPHTEVATAALKTLVSKDERLADPRVRDTWISALQSDDLKVRRGALMLLHLPGNMGRTWTPLTNENVDEQWLRLLYQNLLHEDFSVRRLSRLLLGGASDHAKLQTADFLKQVLESPTESELHCDLYPASGAAEIAAAKLAAARGIAVLGPAAGASKPPLEGLLESDDIKLAWAAAVAMDTIDNSRIDGSTFESYRRTIGAEGQLSPENGADERSWLQNNAGRVGSYLRGRIEEEANRINHRYSDAHKAIWVSWQESLIGQKHSEQQ</sequence>
<feature type="transmembrane region" description="Helical" evidence="2">
    <location>
        <begin position="162"/>
        <end position="182"/>
    </location>
</feature>
<feature type="compositionally biased region" description="Pro residues" evidence="1">
    <location>
        <begin position="607"/>
        <end position="630"/>
    </location>
</feature>
<dbReference type="CDD" id="cd07341">
    <property type="entry name" value="M56_BlaR1_MecR1_like"/>
    <property type="match status" value="1"/>
</dbReference>
<dbReference type="PANTHER" id="PTHR34978:SF3">
    <property type="entry name" value="SLR0241 PROTEIN"/>
    <property type="match status" value="1"/>
</dbReference>
<feature type="compositionally biased region" description="Acidic residues" evidence="1">
    <location>
        <begin position="409"/>
        <end position="420"/>
    </location>
</feature>
<organism evidence="4 5">
    <name type="scientific">Posidoniimonas polymericola</name>
    <dbReference type="NCBI Taxonomy" id="2528002"/>
    <lineage>
        <taxon>Bacteria</taxon>
        <taxon>Pseudomonadati</taxon>
        <taxon>Planctomycetota</taxon>
        <taxon>Planctomycetia</taxon>
        <taxon>Pirellulales</taxon>
        <taxon>Lacipirellulaceae</taxon>
        <taxon>Posidoniimonas</taxon>
    </lineage>
</organism>
<dbReference type="InterPro" id="IPR016024">
    <property type="entry name" value="ARM-type_fold"/>
</dbReference>
<protein>
    <submittedName>
        <fullName evidence="4">Regulatory protein BlaR1</fullName>
    </submittedName>
</protein>
<accession>A0A5C5YT34</accession>
<name>A0A5C5YT34_9BACT</name>
<keyword evidence="2" id="KW-0812">Transmembrane</keyword>
<dbReference type="InterPro" id="IPR008756">
    <property type="entry name" value="Peptidase_M56"/>
</dbReference>
<dbReference type="RefSeq" id="WP_146585663.1">
    <property type="nucleotide sequence ID" value="NZ_SJPO01000003.1"/>
</dbReference>
<dbReference type="EMBL" id="SJPO01000003">
    <property type="protein sequence ID" value="TWT77817.1"/>
    <property type="molecule type" value="Genomic_DNA"/>
</dbReference>
<feature type="transmembrane region" description="Helical" evidence="2">
    <location>
        <begin position="6"/>
        <end position="29"/>
    </location>
</feature>